<evidence type="ECO:0000256" key="9">
    <source>
        <dbReference type="RuleBase" id="RU361267"/>
    </source>
</evidence>
<dbReference type="GO" id="GO:0005886">
    <property type="term" value="C:plasma membrane"/>
    <property type="evidence" value="ECO:0007669"/>
    <property type="project" value="TreeGrafter"/>
</dbReference>
<gene>
    <name evidence="13" type="ORF">FLL45_00335</name>
</gene>
<proteinExistence type="inferred from homology"/>
<dbReference type="GO" id="GO:0003841">
    <property type="term" value="F:1-acylglycerol-3-phosphate O-acyltransferase activity"/>
    <property type="evidence" value="ECO:0007669"/>
    <property type="project" value="UniProtKB-UniRule"/>
</dbReference>
<dbReference type="PANTHER" id="PTHR10434:SF11">
    <property type="entry name" value="1-ACYL-SN-GLYCEROL-3-PHOSPHATE ACYLTRANSFERASE"/>
    <property type="match status" value="1"/>
</dbReference>
<evidence type="ECO:0000313" key="14">
    <source>
        <dbReference type="Proteomes" id="UP000317839"/>
    </source>
</evidence>
<evidence type="ECO:0000256" key="1">
    <source>
        <dbReference type="ARBA" id="ARBA00001141"/>
    </source>
</evidence>
<keyword evidence="7 9" id="KW-0808">Transferase</keyword>
<keyword evidence="11" id="KW-0812">Transmembrane</keyword>
<keyword evidence="14" id="KW-1185">Reference proteome</keyword>
<sequence>MLGLLRLILVFPLFIIICIIGTLTSLVRPFHRNNTYFVARLLSKLARFVGIKLIIRVPQHLTDSPKVIIANHQSNYDVITMSGGVTPGVVSVGKKSLKWVPLFGQLYWLSGNIFIDRSNKSRAKQTMTDLLAHMKKRNLSIWFFPEGTRSKGRGLLPFKMGAFHIALQAKVPLLPIVLSSLNSFSINRWDNGYAIIDYLEPIETSDFNESQVKELAKIARDKMLQKIEELDAEVAELNRQKG</sequence>
<comment type="pathway">
    <text evidence="2">Phospholipid metabolism; CDP-diacylglycerol biosynthesis; CDP-diacylglycerol from sn-glycerol 3-phosphate: step 2/3.</text>
</comment>
<keyword evidence="11" id="KW-0472">Membrane</keyword>
<protein>
    <recommendedName>
        <fullName evidence="6 9">1-acyl-sn-glycerol-3-phosphate acyltransferase</fullName>
        <ecNumber evidence="5 9">2.3.1.51</ecNumber>
    </recommendedName>
</protein>
<dbReference type="SUPFAM" id="SSF69593">
    <property type="entry name" value="Glycerol-3-phosphate (1)-acyltransferase"/>
    <property type="match status" value="1"/>
</dbReference>
<comment type="caution">
    <text evidence="13">The sequence shown here is derived from an EMBL/GenBank/DDBJ whole genome shotgun (WGS) entry which is preliminary data.</text>
</comment>
<feature type="domain" description="Phospholipid/glycerol acyltransferase" evidence="12">
    <location>
        <begin position="66"/>
        <end position="181"/>
    </location>
</feature>
<comment type="similarity">
    <text evidence="4 9">Belongs to the 1-acyl-sn-glycerol-3-phosphate acyltransferase family.</text>
</comment>
<evidence type="ECO:0000256" key="4">
    <source>
        <dbReference type="ARBA" id="ARBA00008655"/>
    </source>
</evidence>
<dbReference type="Pfam" id="PF01553">
    <property type="entry name" value="Acyltransferase"/>
    <property type="match status" value="1"/>
</dbReference>
<organism evidence="13 14">
    <name type="scientific">Aliikangiella marina</name>
    <dbReference type="NCBI Taxonomy" id="1712262"/>
    <lineage>
        <taxon>Bacteria</taxon>
        <taxon>Pseudomonadati</taxon>
        <taxon>Pseudomonadota</taxon>
        <taxon>Gammaproteobacteria</taxon>
        <taxon>Oceanospirillales</taxon>
        <taxon>Pleioneaceae</taxon>
        <taxon>Aliikangiella</taxon>
    </lineage>
</organism>
<dbReference type="AlphaFoldDB" id="A0A545TGT8"/>
<dbReference type="PANTHER" id="PTHR10434">
    <property type="entry name" value="1-ACYL-SN-GLYCEROL-3-PHOSPHATE ACYLTRANSFERASE"/>
    <property type="match status" value="1"/>
</dbReference>
<comment type="domain">
    <text evidence="9">The HXXXXD motif is essential for acyltransferase activity and may constitute the binding site for the phosphate moiety of the glycerol-3-phosphate.</text>
</comment>
<keyword evidence="9" id="KW-0594">Phospholipid biosynthesis</keyword>
<dbReference type="InterPro" id="IPR002123">
    <property type="entry name" value="Plipid/glycerol_acylTrfase"/>
</dbReference>
<dbReference type="InterPro" id="IPR004552">
    <property type="entry name" value="AGP_acyltrans"/>
</dbReference>
<dbReference type="GO" id="GO:0016024">
    <property type="term" value="P:CDP-diacylglycerol biosynthetic process"/>
    <property type="evidence" value="ECO:0007669"/>
    <property type="project" value="UniProtKB-UniPathway"/>
</dbReference>
<dbReference type="RefSeq" id="WP_142887810.1">
    <property type="nucleotide sequence ID" value="NZ_VIKR01000001.1"/>
</dbReference>
<evidence type="ECO:0000256" key="3">
    <source>
        <dbReference type="ARBA" id="ARBA00005189"/>
    </source>
</evidence>
<dbReference type="OrthoDB" id="5290997at2"/>
<evidence type="ECO:0000256" key="10">
    <source>
        <dbReference type="SAM" id="Coils"/>
    </source>
</evidence>
<dbReference type="NCBIfam" id="TIGR00530">
    <property type="entry name" value="AGP_acyltrn"/>
    <property type="match status" value="1"/>
</dbReference>
<feature type="coiled-coil region" evidence="10">
    <location>
        <begin position="213"/>
        <end position="240"/>
    </location>
</feature>
<keyword evidence="10" id="KW-0175">Coiled coil</keyword>
<evidence type="ECO:0000259" key="12">
    <source>
        <dbReference type="SMART" id="SM00563"/>
    </source>
</evidence>
<keyword evidence="9" id="KW-1208">Phospholipid metabolism</keyword>
<comment type="catalytic activity">
    <reaction evidence="1 9">
        <text>a 1-acyl-sn-glycero-3-phosphate + an acyl-CoA = a 1,2-diacyl-sn-glycero-3-phosphate + CoA</text>
        <dbReference type="Rhea" id="RHEA:19709"/>
        <dbReference type="ChEBI" id="CHEBI:57287"/>
        <dbReference type="ChEBI" id="CHEBI:57970"/>
        <dbReference type="ChEBI" id="CHEBI:58342"/>
        <dbReference type="ChEBI" id="CHEBI:58608"/>
        <dbReference type="EC" id="2.3.1.51"/>
    </reaction>
</comment>
<feature type="transmembrane region" description="Helical" evidence="11">
    <location>
        <begin position="6"/>
        <end position="27"/>
    </location>
</feature>
<accession>A0A545TGT8</accession>
<evidence type="ECO:0000256" key="7">
    <source>
        <dbReference type="ARBA" id="ARBA00022679"/>
    </source>
</evidence>
<dbReference type="GO" id="GO:0006654">
    <property type="term" value="P:phosphatidic acid biosynthetic process"/>
    <property type="evidence" value="ECO:0007669"/>
    <property type="project" value="TreeGrafter"/>
</dbReference>
<evidence type="ECO:0000256" key="2">
    <source>
        <dbReference type="ARBA" id="ARBA00004728"/>
    </source>
</evidence>
<evidence type="ECO:0000256" key="5">
    <source>
        <dbReference type="ARBA" id="ARBA00013211"/>
    </source>
</evidence>
<dbReference type="Proteomes" id="UP000317839">
    <property type="component" value="Unassembled WGS sequence"/>
</dbReference>
<evidence type="ECO:0000256" key="11">
    <source>
        <dbReference type="SAM" id="Phobius"/>
    </source>
</evidence>
<keyword evidence="8 9" id="KW-0012">Acyltransferase</keyword>
<dbReference type="SMART" id="SM00563">
    <property type="entry name" value="PlsC"/>
    <property type="match status" value="1"/>
</dbReference>
<evidence type="ECO:0000313" key="13">
    <source>
        <dbReference type="EMBL" id="TQV76449.1"/>
    </source>
</evidence>
<dbReference type="EMBL" id="VIKR01000001">
    <property type="protein sequence ID" value="TQV76449.1"/>
    <property type="molecule type" value="Genomic_DNA"/>
</dbReference>
<dbReference type="EC" id="2.3.1.51" evidence="5 9"/>
<comment type="pathway">
    <text evidence="3">Lipid metabolism.</text>
</comment>
<keyword evidence="9" id="KW-0443">Lipid metabolism</keyword>
<reference evidence="13 14" key="1">
    <citation type="submission" date="2019-06" db="EMBL/GenBank/DDBJ databases">
        <title>Draft genome of Aliikangiella marina GYP-15.</title>
        <authorList>
            <person name="Wang G."/>
        </authorList>
    </citation>
    <scope>NUCLEOTIDE SEQUENCE [LARGE SCALE GENOMIC DNA]</scope>
    <source>
        <strain evidence="13 14">GYP-15</strain>
    </source>
</reference>
<dbReference type="UniPathway" id="UPA00557">
    <property type="reaction ID" value="UER00613"/>
</dbReference>
<evidence type="ECO:0000256" key="6">
    <source>
        <dbReference type="ARBA" id="ARBA00016139"/>
    </source>
</evidence>
<keyword evidence="11" id="KW-1133">Transmembrane helix</keyword>
<dbReference type="CDD" id="cd07989">
    <property type="entry name" value="LPLAT_AGPAT-like"/>
    <property type="match status" value="1"/>
</dbReference>
<name>A0A545TGT8_9GAMM</name>
<keyword evidence="9" id="KW-0444">Lipid biosynthesis</keyword>
<evidence type="ECO:0000256" key="8">
    <source>
        <dbReference type="ARBA" id="ARBA00023315"/>
    </source>
</evidence>